<sequence length="144" mass="16075">MALDKENAKIKSKAGASLYLTGIGSVKTRIHVEGNTSSCVAKPDCAYRLVVRSANNDTDPNTFIQLIQFEVKKNERRCEIGKINTFKGSSSGTEQLIEYKAKRYGESSYLLSFDPVVPGEYGVFMSNPDARDEKRMIIYCFSVK</sequence>
<evidence type="ECO:0000313" key="2">
    <source>
        <dbReference type="Proteomes" id="UP000283855"/>
    </source>
</evidence>
<dbReference type="EMBL" id="QSFT01000047">
    <property type="protein sequence ID" value="RHA73056.1"/>
    <property type="molecule type" value="Genomic_DNA"/>
</dbReference>
<dbReference type="Proteomes" id="UP000283855">
    <property type="component" value="Unassembled WGS sequence"/>
</dbReference>
<reference evidence="1 2" key="1">
    <citation type="submission" date="2018-08" db="EMBL/GenBank/DDBJ databases">
        <title>A genome reference for cultivated species of the human gut microbiota.</title>
        <authorList>
            <person name="Zou Y."/>
            <person name="Xue W."/>
            <person name="Luo G."/>
        </authorList>
    </citation>
    <scope>NUCLEOTIDE SEQUENCE [LARGE SCALE GENOMIC DNA]</scope>
    <source>
        <strain evidence="1 2">AM42-38</strain>
    </source>
</reference>
<comment type="caution">
    <text evidence="1">The sequence shown here is derived from an EMBL/GenBank/DDBJ whole genome shotgun (WGS) entry which is preliminary data.</text>
</comment>
<proteinExistence type="predicted"/>
<dbReference type="AlphaFoldDB" id="A0A413SVP3"/>
<protein>
    <submittedName>
        <fullName evidence="1">Uncharacterized protein</fullName>
    </submittedName>
</protein>
<accession>A0A413SVP3</accession>
<organism evidence="1 2">
    <name type="scientific">Phocaeicola coprophilus</name>
    <dbReference type="NCBI Taxonomy" id="387090"/>
    <lineage>
        <taxon>Bacteria</taxon>
        <taxon>Pseudomonadati</taxon>
        <taxon>Bacteroidota</taxon>
        <taxon>Bacteroidia</taxon>
        <taxon>Bacteroidales</taxon>
        <taxon>Bacteroidaceae</taxon>
        <taxon>Phocaeicola</taxon>
    </lineage>
</organism>
<evidence type="ECO:0000313" key="1">
    <source>
        <dbReference type="EMBL" id="RHA73056.1"/>
    </source>
</evidence>
<name>A0A413SVP3_9BACT</name>
<gene>
    <name evidence="1" type="ORF">DW921_14315</name>
</gene>